<protein>
    <submittedName>
        <fullName evidence="1">Uncharacterized protein</fullName>
    </submittedName>
</protein>
<name>A0A0L8GD25_OCTBM</name>
<organism evidence="1">
    <name type="scientific">Octopus bimaculoides</name>
    <name type="common">California two-spotted octopus</name>
    <dbReference type="NCBI Taxonomy" id="37653"/>
    <lineage>
        <taxon>Eukaryota</taxon>
        <taxon>Metazoa</taxon>
        <taxon>Spiralia</taxon>
        <taxon>Lophotrochozoa</taxon>
        <taxon>Mollusca</taxon>
        <taxon>Cephalopoda</taxon>
        <taxon>Coleoidea</taxon>
        <taxon>Octopodiformes</taxon>
        <taxon>Octopoda</taxon>
        <taxon>Incirrata</taxon>
        <taxon>Octopodidae</taxon>
        <taxon>Octopus</taxon>
    </lineage>
</organism>
<sequence length="55" mass="6153">MIQPSSFKLRDYFVCVCVCEKLMIMQKTKVLLGELGGGQDFNIGGDEGRKHKCSN</sequence>
<evidence type="ECO:0000313" key="1">
    <source>
        <dbReference type="EMBL" id="KOF74435.1"/>
    </source>
</evidence>
<dbReference type="EMBL" id="KQ422673">
    <property type="protein sequence ID" value="KOF74435.1"/>
    <property type="molecule type" value="Genomic_DNA"/>
</dbReference>
<accession>A0A0L8GD25</accession>
<dbReference type="AlphaFoldDB" id="A0A0L8GD25"/>
<reference evidence="1" key="1">
    <citation type="submission" date="2015-07" db="EMBL/GenBank/DDBJ databases">
        <title>MeaNS - Measles Nucleotide Surveillance Program.</title>
        <authorList>
            <person name="Tran T."/>
            <person name="Druce J."/>
        </authorList>
    </citation>
    <scope>NUCLEOTIDE SEQUENCE</scope>
    <source>
        <strain evidence="1">UCB-OBI-ISO-001</strain>
        <tissue evidence="1">Gonad</tissue>
    </source>
</reference>
<gene>
    <name evidence="1" type="ORF">OCBIM_22036190mg</name>
</gene>
<proteinExistence type="predicted"/>